<gene>
    <name evidence="2" type="ORF">PGT21_019924</name>
</gene>
<organism evidence="2 3">
    <name type="scientific">Puccinia graminis f. sp. tritici</name>
    <dbReference type="NCBI Taxonomy" id="56615"/>
    <lineage>
        <taxon>Eukaryota</taxon>
        <taxon>Fungi</taxon>
        <taxon>Dikarya</taxon>
        <taxon>Basidiomycota</taxon>
        <taxon>Pucciniomycotina</taxon>
        <taxon>Pucciniomycetes</taxon>
        <taxon>Pucciniales</taxon>
        <taxon>Pucciniaceae</taxon>
        <taxon>Puccinia</taxon>
    </lineage>
</organism>
<dbReference type="EMBL" id="VSWC01000028">
    <property type="protein sequence ID" value="KAA1108642.1"/>
    <property type="molecule type" value="Genomic_DNA"/>
</dbReference>
<feature type="region of interest" description="Disordered" evidence="1">
    <location>
        <begin position="76"/>
        <end position="96"/>
    </location>
</feature>
<protein>
    <submittedName>
        <fullName evidence="2">Uncharacterized protein</fullName>
    </submittedName>
</protein>
<evidence type="ECO:0000313" key="3">
    <source>
        <dbReference type="Proteomes" id="UP000324748"/>
    </source>
</evidence>
<keyword evidence="3" id="KW-1185">Reference proteome</keyword>
<comment type="caution">
    <text evidence="2">The sequence shown here is derived from an EMBL/GenBank/DDBJ whole genome shotgun (WGS) entry which is preliminary data.</text>
</comment>
<dbReference type="AlphaFoldDB" id="A0A5B0Q699"/>
<accession>A0A5B0Q699</accession>
<sequence>MNTLSSGGVSPDKRVCTPARWEESLPASWIVYQLIGRNRRAGLCSSSPGGIPPGGVASLGTGYPLGYPDIRQVWAEKQPSEAETAPAGGYPPADSGYPRRIIRDHLYQNSSAIGMEVGIIKGIR</sequence>
<dbReference type="OrthoDB" id="20689at2759"/>
<reference evidence="2 3" key="1">
    <citation type="submission" date="2019-05" db="EMBL/GenBank/DDBJ databases">
        <title>Emergence of the Ug99 lineage of the wheat stem rust pathogen through somatic hybridization.</title>
        <authorList>
            <person name="Li F."/>
            <person name="Upadhyaya N.M."/>
            <person name="Sperschneider J."/>
            <person name="Matny O."/>
            <person name="Nguyen-Phuc H."/>
            <person name="Mago R."/>
            <person name="Raley C."/>
            <person name="Miller M.E."/>
            <person name="Silverstein K.A.T."/>
            <person name="Henningsen E."/>
            <person name="Hirsch C.D."/>
            <person name="Visser B."/>
            <person name="Pretorius Z.A."/>
            <person name="Steffenson B.J."/>
            <person name="Schwessinger B."/>
            <person name="Dodds P.N."/>
            <person name="Figueroa M."/>
        </authorList>
    </citation>
    <scope>NUCLEOTIDE SEQUENCE [LARGE SCALE GENOMIC DNA]</scope>
    <source>
        <strain evidence="2">21-0</strain>
    </source>
</reference>
<evidence type="ECO:0000313" key="2">
    <source>
        <dbReference type="EMBL" id="KAA1108642.1"/>
    </source>
</evidence>
<name>A0A5B0Q699_PUCGR</name>
<dbReference type="Proteomes" id="UP000324748">
    <property type="component" value="Unassembled WGS sequence"/>
</dbReference>
<evidence type="ECO:0000256" key="1">
    <source>
        <dbReference type="SAM" id="MobiDB-lite"/>
    </source>
</evidence>
<proteinExistence type="predicted"/>